<sequence>MASLNLLNEEHLQALRRALTNCLATDIAEYTYAQILDGRPTTIVYGGDHHMEDDWPMRQHKEICPGFLDKAKAFRSDFDVLSLKFEAKTLQAYQDTKCNSIAWKLRLIELVVAACHNIAVFLYKMDEGAHKHAEHEAWLDEQVKKHPNKRSTARKLLPPPSLFWHGSFRSHRRYPNSVAELAGYWAETQIFGGVILFDRGESGEECNGMYIHNTARYHTIAPPTEQQFNQLVGFILSPNPDHSGCPIPIKVTPDNWWRWEPYPSMVHYNIFRNRHDIPDRRHQSSRRHIISDLTWPECTEETEMVEQAAKKAAGEPYDEASLFKFDSKRLQITPTSWLWDERKDEICELEPDKKKQGRPPYFFDP</sequence>
<reference evidence="1" key="1">
    <citation type="submission" date="2017-09" db="EMBL/GenBank/DDBJ databases">
        <title>Polyketide synthases of a Diaporthe helianthi virulent isolate.</title>
        <authorList>
            <person name="Baroncelli R."/>
        </authorList>
    </citation>
    <scope>NUCLEOTIDE SEQUENCE [LARGE SCALE GENOMIC DNA]</scope>
    <source>
        <strain evidence="1">7/96</strain>
    </source>
</reference>
<dbReference type="STRING" id="158607.A0A2P5HNY5"/>
<name>A0A2P5HNY5_DIAHE</name>
<gene>
    <name evidence="1" type="ORF">DHEL01_v209667</name>
</gene>
<evidence type="ECO:0000313" key="1">
    <source>
        <dbReference type="EMBL" id="POS71941.1"/>
    </source>
</evidence>
<dbReference type="EMBL" id="MAVT02001128">
    <property type="protein sequence ID" value="POS71941.1"/>
    <property type="molecule type" value="Genomic_DNA"/>
</dbReference>
<dbReference type="AlphaFoldDB" id="A0A2P5HNY5"/>
<evidence type="ECO:0000313" key="2">
    <source>
        <dbReference type="Proteomes" id="UP000094444"/>
    </source>
</evidence>
<organism evidence="1 2">
    <name type="scientific">Diaporthe helianthi</name>
    <dbReference type="NCBI Taxonomy" id="158607"/>
    <lineage>
        <taxon>Eukaryota</taxon>
        <taxon>Fungi</taxon>
        <taxon>Dikarya</taxon>
        <taxon>Ascomycota</taxon>
        <taxon>Pezizomycotina</taxon>
        <taxon>Sordariomycetes</taxon>
        <taxon>Sordariomycetidae</taxon>
        <taxon>Diaporthales</taxon>
        <taxon>Diaporthaceae</taxon>
        <taxon>Diaporthe</taxon>
    </lineage>
</organism>
<dbReference type="Proteomes" id="UP000094444">
    <property type="component" value="Unassembled WGS sequence"/>
</dbReference>
<protein>
    <submittedName>
        <fullName evidence="1">Uncharacterized protein</fullName>
    </submittedName>
</protein>
<proteinExistence type="predicted"/>
<dbReference type="OrthoDB" id="5346581at2759"/>
<keyword evidence="2" id="KW-1185">Reference proteome</keyword>
<comment type="caution">
    <text evidence="1">The sequence shown here is derived from an EMBL/GenBank/DDBJ whole genome shotgun (WGS) entry which is preliminary data.</text>
</comment>
<dbReference type="InParanoid" id="A0A2P5HNY5"/>
<accession>A0A2P5HNY5</accession>